<dbReference type="KEGG" id="val:VDBG_05336"/>
<dbReference type="RefSeq" id="XP_003004223.1">
    <property type="nucleotide sequence ID" value="XM_003004177.1"/>
</dbReference>
<sequence length="141" mass="14882">MDLDDNEGRSKAETTKKGAKARKTAADAASGAGPGVTTNGATNGTAPQPKRRKVEKPAAATAPADRALAGVFGTDAPKTKTSSPRAGTVSQATQLQLHHHQSLERFQTPSYLVAHQSLLPVKAPGRRPRKTKLYTINSRCQ</sequence>
<feature type="compositionally biased region" description="Polar residues" evidence="1">
    <location>
        <begin position="79"/>
        <end position="89"/>
    </location>
</feature>
<dbReference type="GeneID" id="9531203"/>
<protein>
    <submittedName>
        <fullName evidence="2">Uncharacterized protein</fullName>
    </submittedName>
</protein>
<evidence type="ECO:0000313" key="3">
    <source>
        <dbReference type="Proteomes" id="UP000008698"/>
    </source>
</evidence>
<dbReference type="AlphaFoldDB" id="C9SKK9"/>
<evidence type="ECO:0000256" key="1">
    <source>
        <dbReference type="SAM" id="MobiDB-lite"/>
    </source>
</evidence>
<feature type="compositionally biased region" description="Low complexity" evidence="1">
    <location>
        <begin position="58"/>
        <end position="69"/>
    </location>
</feature>
<feature type="region of interest" description="Disordered" evidence="1">
    <location>
        <begin position="1"/>
        <end position="89"/>
    </location>
</feature>
<dbReference type="STRING" id="526221.C9SKK9"/>
<organism evidence="3">
    <name type="scientific">Verticillium alfalfae (strain VaMs.102 / ATCC MYA-4576 / FGSC 10136)</name>
    <name type="common">Verticillium wilt of alfalfa</name>
    <name type="synonym">Verticillium albo-atrum</name>
    <dbReference type="NCBI Taxonomy" id="526221"/>
    <lineage>
        <taxon>Eukaryota</taxon>
        <taxon>Fungi</taxon>
        <taxon>Dikarya</taxon>
        <taxon>Ascomycota</taxon>
        <taxon>Pezizomycotina</taxon>
        <taxon>Sordariomycetes</taxon>
        <taxon>Hypocreomycetidae</taxon>
        <taxon>Glomerellales</taxon>
        <taxon>Plectosphaerellaceae</taxon>
        <taxon>Verticillium</taxon>
    </lineage>
</organism>
<gene>
    <name evidence="2" type="ORF">VDBG_05336</name>
</gene>
<dbReference type="EMBL" id="DS985219">
    <property type="protein sequence ID" value="EEY19227.1"/>
    <property type="molecule type" value="Genomic_DNA"/>
</dbReference>
<dbReference type="Proteomes" id="UP000008698">
    <property type="component" value="Unassembled WGS sequence"/>
</dbReference>
<evidence type="ECO:0000313" key="2">
    <source>
        <dbReference type="EMBL" id="EEY19227.1"/>
    </source>
</evidence>
<proteinExistence type="predicted"/>
<dbReference type="HOGENOM" id="CLU_1826779_0_0_1"/>
<keyword evidence="3" id="KW-1185">Reference proteome</keyword>
<name>C9SKK9_VERA1</name>
<feature type="compositionally biased region" description="Low complexity" evidence="1">
    <location>
        <begin position="26"/>
        <end position="47"/>
    </location>
</feature>
<reference evidence="3" key="1">
    <citation type="journal article" date="2011" name="PLoS Pathog.">
        <title>Comparative genomics yields insights into niche adaptation of plant vascular wilt pathogens.</title>
        <authorList>
            <person name="Klosterman S.J."/>
            <person name="Subbarao K.V."/>
            <person name="Kang S."/>
            <person name="Veronese P."/>
            <person name="Gold S.E."/>
            <person name="Thomma B.P.H.J."/>
            <person name="Chen Z."/>
            <person name="Henrissat B."/>
            <person name="Lee Y.-H."/>
            <person name="Park J."/>
            <person name="Garcia-Pedrajas M.D."/>
            <person name="Barbara D.J."/>
            <person name="Anchieta A."/>
            <person name="de Jonge R."/>
            <person name="Santhanam P."/>
            <person name="Maruthachalam K."/>
            <person name="Atallah Z."/>
            <person name="Amyotte S.G."/>
            <person name="Paz Z."/>
            <person name="Inderbitzin P."/>
            <person name="Hayes R.J."/>
            <person name="Heiman D.I."/>
            <person name="Young S."/>
            <person name="Zeng Q."/>
            <person name="Engels R."/>
            <person name="Galagan J."/>
            <person name="Cuomo C.A."/>
            <person name="Dobinson K.F."/>
            <person name="Ma L.-J."/>
        </authorList>
    </citation>
    <scope>NUCLEOTIDE SEQUENCE [LARGE SCALE GENOMIC DNA]</scope>
    <source>
        <strain evidence="3">VaMs.102 / ATCC MYA-4576 / FGSC 10136</strain>
    </source>
</reference>
<accession>C9SKK9</accession>
<feature type="compositionally biased region" description="Basic and acidic residues" evidence="1">
    <location>
        <begin position="1"/>
        <end position="16"/>
    </location>
</feature>